<dbReference type="Proteomes" id="UP001055102">
    <property type="component" value="Unassembled WGS sequence"/>
</dbReference>
<evidence type="ECO:0000313" key="2">
    <source>
        <dbReference type="Proteomes" id="UP001055102"/>
    </source>
</evidence>
<comment type="caution">
    <text evidence="1">The sequence shown here is derived from an EMBL/GenBank/DDBJ whole genome shotgun (WGS) entry which is preliminary data.</text>
</comment>
<reference evidence="1" key="1">
    <citation type="journal article" date="2021" name="Front. Microbiol.">
        <title>Comprehensive Comparative Genomics and Phenotyping of Methylobacterium Species.</title>
        <authorList>
            <person name="Alessa O."/>
            <person name="Ogura Y."/>
            <person name="Fujitani Y."/>
            <person name="Takami H."/>
            <person name="Hayashi T."/>
            <person name="Sahin N."/>
            <person name="Tani A."/>
        </authorList>
    </citation>
    <scope>NUCLEOTIDE SEQUENCE</scope>
    <source>
        <strain evidence="1">LMG 23639</strain>
    </source>
</reference>
<evidence type="ECO:0008006" key="3">
    <source>
        <dbReference type="Google" id="ProtNLM"/>
    </source>
</evidence>
<dbReference type="InterPro" id="IPR010260">
    <property type="entry name" value="AlpA"/>
</dbReference>
<dbReference type="RefSeq" id="WP_238278136.1">
    <property type="nucleotide sequence ID" value="NZ_BPQR01000079.1"/>
</dbReference>
<gene>
    <name evidence="1" type="ORF">AOPFMNJM_3748</name>
</gene>
<sequence>MGERLISMKEVTGRVPFTKVHIYRLIGRGEFPDRVKIGKRRVCWRESDIDAWIQSKLVGASDR</sequence>
<dbReference type="EMBL" id="BPQR01000079">
    <property type="protein sequence ID" value="GJE08411.1"/>
    <property type="molecule type" value="Genomic_DNA"/>
</dbReference>
<proteinExistence type="predicted"/>
<dbReference type="Gene3D" id="1.10.238.160">
    <property type="match status" value="1"/>
</dbReference>
<dbReference type="Pfam" id="PF05930">
    <property type="entry name" value="Phage_AlpA"/>
    <property type="match status" value="1"/>
</dbReference>
<organism evidence="1 2">
    <name type="scientific">Methylobacterium jeotgali</name>
    <dbReference type="NCBI Taxonomy" id="381630"/>
    <lineage>
        <taxon>Bacteria</taxon>
        <taxon>Pseudomonadati</taxon>
        <taxon>Pseudomonadota</taxon>
        <taxon>Alphaproteobacteria</taxon>
        <taxon>Hyphomicrobiales</taxon>
        <taxon>Methylobacteriaceae</taxon>
        <taxon>Methylobacterium</taxon>
    </lineage>
</organism>
<keyword evidence="2" id="KW-1185">Reference proteome</keyword>
<name>A0ABQ4SYX3_9HYPH</name>
<protein>
    <recommendedName>
        <fullName evidence="3">AlpA family phage regulatory protein</fullName>
    </recommendedName>
</protein>
<reference evidence="1" key="2">
    <citation type="submission" date="2021-08" db="EMBL/GenBank/DDBJ databases">
        <authorList>
            <person name="Tani A."/>
            <person name="Ola A."/>
            <person name="Ogura Y."/>
            <person name="Katsura K."/>
            <person name="Hayashi T."/>
        </authorList>
    </citation>
    <scope>NUCLEOTIDE SEQUENCE</scope>
    <source>
        <strain evidence="1">LMG 23639</strain>
    </source>
</reference>
<evidence type="ECO:0000313" key="1">
    <source>
        <dbReference type="EMBL" id="GJE08411.1"/>
    </source>
</evidence>
<accession>A0ABQ4SYX3</accession>